<evidence type="ECO:0000313" key="1">
    <source>
        <dbReference type="EMBL" id="PWA86323.1"/>
    </source>
</evidence>
<accession>A0A2U1PKN8</accession>
<dbReference type="EMBL" id="PKPP01001032">
    <property type="protein sequence ID" value="PWA86323.1"/>
    <property type="molecule type" value="Genomic_DNA"/>
</dbReference>
<dbReference type="AlphaFoldDB" id="A0A2U1PKN8"/>
<evidence type="ECO:0000313" key="2">
    <source>
        <dbReference type="Proteomes" id="UP000245207"/>
    </source>
</evidence>
<name>A0A2U1PKN8_ARTAN</name>
<proteinExistence type="predicted"/>
<dbReference type="Proteomes" id="UP000245207">
    <property type="component" value="Unassembled WGS sequence"/>
</dbReference>
<gene>
    <name evidence="1" type="ORF">CTI12_AA140670</name>
</gene>
<reference evidence="1 2" key="1">
    <citation type="journal article" date="2018" name="Mol. Plant">
        <title>The genome of Artemisia annua provides insight into the evolution of Asteraceae family and artemisinin biosynthesis.</title>
        <authorList>
            <person name="Shen Q."/>
            <person name="Zhang L."/>
            <person name="Liao Z."/>
            <person name="Wang S."/>
            <person name="Yan T."/>
            <person name="Shi P."/>
            <person name="Liu M."/>
            <person name="Fu X."/>
            <person name="Pan Q."/>
            <person name="Wang Y."/>
            <person name="Lv Z."/>
            <person name="Lu X."/>
            <person name="Zhang F."/>
            <person name="Jiang W."/>
            <person name="Ma Y."/>
            <person name="Chen M."/>
            <person name="Hao X."/>
            <person name="Li L."/>
            <person name="Tang Y."/>
            <person name="Lv G."/>
            <person name="Zhou Y."/>
            <person name="Sun X."/>
            <person name="Brodelius P.E."/>
            <person name="Rose J.K.C."/>
            <person name="Tang K."/>
        </authorList>
    </citation>
    <scope>NUCLEOTIDE SEQUENCE [LARGE SCALE GENOMIC DNA]</scope>
    <source>
        <strain evidence="2">cv. Huhao1</strain>
        <tissue evidence="1">Leaf</tissue>
    </source>
</reference>
<organism evidence="1 2">
    <name type="scientific">Artemisia annua</name>
    <name type="common">Sweet wormwood</name>
    <dbReference type="NCBI Taxonomy" id="35608"/>
    <lineage>
        <taxon>Eukaryota</taxon>
        <taxon>Viridiplantae</taxon>
        <taxon>Streptophyta</taxon>
        <taxon>Embryophyta</taxon>
        <taxon>Tracheophyta</taxon>
        <taxon>Spermatophyta</taxon>
        <taxon>Magnoliopsida</taxon>
        <taxon>eudicotyledons</taxon>
        <taxon>Gunneridae</taxon>
        <taxon>Pentapetalae</taxon>
        <taxon>asterids</taxon>
        <taxon>campanulids</taxon>
        <taxon>Asterales</taxon>
        <taxon>Asteraceae</taxon>
        <taxon>Asteroideae</taxon>
        <taxon>Anthemideae</taxon>
        <taxon>Artemisiinae</taxon>
        <taxon>Artemisia</taxon>
    </lineage>
</organism>
<comment type="caution">
    <text evidence="1">The sequence shown here is derived from an EMBL/GenBank/DDBJ whole genome shotgun (WGS) entry which is preliminary data.</text>
</comment>
<protein>
    <submittedName>
        <fullName evidence="1">Uncharacterized protein</fullName>
    </submittedName>
</protein>
<sequence>MYLCKSRRISRAYGKKKGKMIADLIRLKKQNNKAMKGLRRELSLHTQTLVPSSCNPTNRDGWKNPETYFYSGLVCRRSVGWGYDYKNPAGGPYRISMLY</sequence>
<keyword evidence="2" id="KW-1185">Reference proteome</keyword>